<dbReference type="InterPro" id="IPR003836">
    <property type="entry name" value="Glucokinase"/>
</dbReference>
<dbReference type="InterPro" id="IPR043129">
    <property type="entry name" value="ATPase_NBD"/>
</dbReference>
<dbReference type="GO" id="GO:0005536">
    <property type="term" value="F:D-glucose binding"/>
    <property type="evidence" value="ECO:0007669"/>
    <property type="project" value="InterPro"/>
</dbReference>
<evidence type="ECO:0000256" key="1">
    <source>
        <dbReference type="ARBA" id="ARBA00022679"/>
    </source>
</evidence>
<dbReference type="GO" id="GO:0004340">
    <property type="term" value="F:glucokinase activity"/>
    <property type="evidence" value="ECO:0007669"/>
    <property type="project" value="UniProtKB-UniRule"/>
</dbReference>
<dbReference type="HOGENOM" id="CLU_042582_0_0_3"/>
<evidence type="ECO:0000256" key="4">
    <source>
        <dbReference type="RuleBase" id="RU004046"/>
    </source>
</evidence>
<dbReference type="PATRIC" id="fig|1173022.3.peg.3992"/>
<protein>
    <recommendedName>
        <fullName evidence="3">Glucokinase</fullName>
        <ecNumber evidence="3">2.7.1.2</ecNumber>
    </recommendedName>
    <alternativeName>
        <fullName evidence="3">Glucose kinase</fullName>
    </alternativeName>
</protein>
<dbReference type="RefSeq" id="WP_015204628.1">
    <property type="nucleotide sequence ID" value="NC_019753.1"/>
</dbReference>
<dbReference type="GO" id="GO:0005737">
    <property type="term" value="C:cytoplasm"/>
    <property type="evidence" value="ECO:0007669"/>
    <property type="project" value="UniProtKB-SubCell"/>
</dbReference>
<dbReference type="GO" id="GO:0005524">
    <property type="term" value="F:ATP binding"/>
    <property type="evidence" value="ECO:0007669"/>
    <property type="project" value="UniProtKB-UniRule"/>
</dbReference>
<comment type="similarity">
    <text evidence="3 4">Belongs to the bacterial glucokinase family.</text>
</comment>
<keyword evidence="3" id="KW-0963">Cytoplasm</keyword>
<dbReference type="EMBL" id="CP003620">
    <property type="protein sequence ID" value="AFZ14527.1"/>
    <property type="molecule type" value="Genomic_DNA"/>
</dbReference>
<evidence type="ECO:0000256" key="2">
    <source>
        <dbReference type="ARBA" id="ARBA00022777"/>
    </source>
</evidence>
<name>K9W470_9CYAN</name>
<feature type="binding site" evidence="3">
    <location>
        <begin position="7"/>
        <end position="12"/>
    </location>
    <ligand>
        <name>ATP</name>
        <dbReference type="ChEBI" id="CHEBI:30616"/>
    </ligand>
</feature>
<dbReference type="CDD" id="cd24008">
    <property type="entry name" value="ASKHA_NBD_GLK"/>
    <property type="match status" value="1"/>
</dbReference>
<dbReference type="GO" id="GO:0006096">
    <property type="term" value="P:glycolytic process"/>
    <property type="evidence" value="ECO:0007669"/>
    <property type="project" value="UniProtKB-UniRule"/>
</dbReference>
<dbReference type="STRING" id="1173022.Cri9333_3715"/>
<evidence type="ECO:0000313" key="6">
    <source>
        <dbReference type="Proteomes" id="UP000010472"/>
    </source>
</evidence>
<dbReference type="Pfam" id="PF02685">
    <property type="entry name" value="Glucokinase"/>
    <property type="match status" value="1"/>
</dbReference>
<keyword evidence="3" id="KW-0067">ATP-binding</keyword>
<dbReference type="NCBIfam" id="NF001415">
    <property type="entry name" value="PRK00292.1-2"/>
    <property type="match status" value="1"/>
</dbReference>
<dbReference type="PANTHER" id="PTHR47363:SF1">
    <property type="entry name" value="GLUCOKINASE"/>
    <property type="match status" value="1"/>
</dbReference>
<evidence type="ECO:0000256" key="3">
    <source>
        <dbReference type="HAMAP-Rule" id="MF_00524"/>
    </source>
</evidence>
<sequence length="346" mass="37442">MTLLLAGDIGGTKTNLRLVQVVEGGKLNTLYQEIFSSRKYSDLLPLVQQFLATASQHLGEEQKPEKACLAIAGPIVDNTSVLPNLGWSLNAKSLEQHLGIKPISFINDFAAIGYGILGLSASETHTLQVGKRDPNAPICVIGAGTGLGEGFLIPQADSYQVFATEGGHSDFAPRSELEFNFLKYLLDKHKITRVSYDRVVSGRGIIALYQFLRDQHFAEESEEIAKIIRQWEAEAGQIEKTVDPAAVISKAALAKSDRLCQQAMQMFLAIYGAEAGNFALKVLPYGGVYIAGGVAAKNLPLLQNETFIHAFNDKGRVSSVLEKMPVHVILNQEVGLIGAALHAAKL</sequence>
<keyword evidence="3" id="KW-0547">Nucleotide-binding</keyword>
<dbReference type="SUPFAM" id="SSF53067">
    <property type="entry name" value="Actin-like ATPase domain"/>
    <property type="match status" value="1"/>
</dbReference>
<dbReference type="Gene3D" id="3.30.420.40">
    <property type="match status" value="1"/>
</dbReference>
<proteinExistence type="inferred from homology"/>
<accession>K9W470</accession>
<dbReference type="AlphaFoldDB" id="K9W470"/>
<dbReference type="Gene3D" id="3.40.367.20">
    <property type="match status" value="1"/>
</dbReference>
<keyword evidence="6" id="KW-1185">Reference proteome</keyword>
<dbReference type="PANTHER" id="PTHR47363">
    <property type="entry name" value="GLUCOKINASE"/>
    <property type="match status" value="1"/>
</dbReference>
<keyword evidence="1 3" id="KW-0808">Transferase</keyword>
<dbReference type="OrthoDB" id="9800595at2"/>
<gene>
    <name evidence="3" type="primary">glk</name>
    <name evidence="5" type="ORF">Cri9333_3715</name>
</gene>
<dbReference type="KEGG" id="cep:Cri9333_3715"/>
<dbReference type="EC" id="2.7.1.2" evidence="3"/>
<comment type="catalytic activity">
    <reaction evidence="3">
        <text>D-glucose + ATP = D-glucose 6-phosphate + ADP + H(+)</text>
        <dbReference type="Rhea" id="RHEA:17825"/>
        <dbReference type="ChEBI" id="CHEBI:4167"/>
        <dbReference type="ChEBI" id="CHEBI:15378"/>
        <dbReference type="ChEBI" id="CHEBI:30616"/>
        <dbReference type="ChEBI" id="CHEBI:61548"/>
        <dbReference type="ChEBI" id="CHEBI:456216"/>
        <dbReference type="EC" id="2.7.1.2"/>
    </reaction>
</comment>
<keyword evidence="2 3" id="KW-0418">Kinase</keyword>
<dbReference type="HAMAP" id="MF_00524">
    <property type="entry name" value="Glucokinase"/>
    <property type="match status" value="1"/>
</dbReference>
<comment type="subcellular location">
    <subcellularLocation>
        <location evidence="3">Cytoplasm</location>
    </subcellularLocation>
</comment>
<dbReference type="Proteomes" id="UP000010472">
    <property type="component" value="Chromosome"/>
</dbReference>
<organism evidence="5 6">
    <name type="scientific">Crinalium epipsammum PCC 9333</name>
    <dbReference type="NCBI Taxonomy" id="1173022"/>
    <lineage>
        <taxon>Bacteria</taxon>
        <taxon>Bacillati</taxon>
        <taxon>Cyanobacteriota</taxon>
        <taxon>Cyanophyceae</taxon>
        <taxon>Gomontiellales</taxon>
        <taxon>Gomontiellaceae</taxon>
        <taxon>Crinalium</taxon>
    </lineage>
</organism>
<dbReference type="NCBIfam" id="TIGR00749">
    <property type="entry name" value="glk"/>
    <property type="match status" value="1"/>
</dbReference>
<keyword evidence="3" id="KW-0324">Glycolysis</keyword>
<evidence type="ECO:0000313" key="5">
    <source>
        <dbReference type="EMBL" id="AFZ14527.1"/>
    </source>
</evidence>
<dbReference type="eggNOG" id="COG0837">
    <property type="taxonomic scope" value="Bacteria"/>
</dbReference>
<reference evidence="5 6" key="1">
    <citation type="submission" date="2012-06" db="EMBL/GenBank/DDBJ databases">
        <title>Finished chromosome of genome of Crinalium epipsammum PCC 9333.</title>
        <authorList>
            <consortium name="US DOE Joint Genome Institute"/>
            <person name="Gugger M."/>
            <person name="Coursin T."/>
            <person name="Rippka R."/>
            <person name="Tandeau De Marsac N."/>
            <person name="Huntemann M."/>
            <person name="Wei C.-L."/>
            <person name="Han J."/>
            <person name="Detter J.C."/>
            <person name="Han C."/>
            <person name="Tapia R."/>
            <person name="Davenport K."/>
            <person name="Daligault H."/>
            <person name="Erkkila T."/>
            <person name="Gu W."/>
            <person name="Munk A.C.C."/>
            <person name="Teshima H."/>
            <person name="Xu Y."/>
            <person name="Chain P."/>
            <person name="Chen A."/>
            <person name="Krypides N."/>
            <person name="Mavromatis K."/>
            <person name="Markowitz V."/>
            <person name="Szeto E."/>
            <person name="Ivanova N."/>
            <person name="Mikhailova N."/>
            <person name="Ovchinnikova G."/>
            <person name="Pagani I."/>
            <person name="Pati A."/>
            <person name="Goodwin L."/>
            <person name="Peters L."/>
            <person name="Pitluck S."/>
            <person name="Woyke T."/>
            <person name="Kerfeld C."/>
        </authorList>
    </citation>
    <scope>NUCLEOTIDE SEQUENCE [LARGE SCALE GENOMIC DNA]</scope>
    <source>
        <strain evidence="5 6">PCC 9333</strain>
    </source>
</reference>